<feature type="transmembrane region" description="Helical" evidence="1">
    <location>
        <begin position="274"/>
        <end position="292"/>
    </location>
</feature>
<organism evidence="2 3">
    <name type="scientific">Segatella copri</name>
    <dbReference type="NCBI Taxonomy" id="165179"/>
    <lineage>
        <taxon>Bacteria</taxon>
        <taxon>Pseudomonadati</taxon>
        <taxon>Bacteroidota</taxon>
        <taxon>Bacteroidia</taxon>
        <taxon>Bacteroidales</taxon>
        <taxon>Prevotellaceae</taxon>
        <taxon>Segatella</taxon>
    </lineage>
</organism>
<keyword evidence="1" id="KW-0472">Membrane</keyword>
<dbReference type="InterPro" id="IPR049458">
    <property type="entry name" value="EpsG-like"/>
</dbReference>
<feature type="transmembrane region" description="Helical" evidence="1">
    <location>
        <begin position="128"/>
        <end position="152"/>
    </location>
</feature>
<gene>
    <name evidence="2" type="ORF">F7D95_15875</name>
</gene>
<dbReference type="AlphaFoldDB" id="A0AA90UIY1"/>
<feature type="transmembrane region" description="Helical" evidence="1">
    <location>
        <begin position="247"/>
        <end position="267"/>
    </location>
</feature>
<dbReference type="Pfam" id="PF14897">
    <property type="entry name" value="EpsG"/>
    <property type="match status" value="1"/>
</dbReference>
<name>A0AA90UIY1_9BACT</name>
<protein>
    <submittedName>
        <fullName evidence="2">EpsG family protein</fullName>
    </submittedName>
</protein>
<reference evidence="3" key="1">
    <citation type="submission" date="2019-09" db="EMBL/GenBank/DDBJ databases">
        <title>Distinct polysaccharide growth profiles of human intestinal Prevotella copri isolates.</title>
        <authorList>
            <person name="Fehlner-Peach H."/>
            <person name="Magnabosco C."/>
            <person name="Raghavan V."/>
            <person name="Scher J.U."/>
            <person name="Tett A."/>
            <person name="Cox L.M."/>
            <person name="Gottsegen C."/>
            <person name="Watters A."/>
            <person name="Wiltshire- Gordon J.D."/>
            <person name="Segata N."/>
            <person name="Bonneau R."/>
            <person name="Littman D.R."/>
        </authorList>
    </citation>
    <scope>NUCLEOTIDE SEQUENCE [LARGE SCALE GENOMIC DNA]</scope>
    <source>
        <strain evidence="3">iAQ1179</strain>
    </source>
</reference>
<evidence type="ECO:0000313" key="2">
    <source>
        <dbReference type="EMBL" id="MQN14231.1"/>
    </source>
</evidence>
<accession>A0AA90UIY1</accession>
<dbReference type="Proteomes" id="UP000442105">
    <property type="component" value="Unassembled WGS sequence"/>
</dbReference>
<feature type="transmembrane region" description="Helical" evidence="1">
    <location>
        <begin position="298"/>
        <end position="316"/>
    </location>
</feature>
<evidence type="ECO:0000313" key="3">
    <source>
        <dbReference type="Proteomes" id="UP000442105"/>
    </source>
</evidence>
<feature type="transmembrane region" description="Helical" evidence="1">
    <location>
        <begin position="90"/>
        <end position="108"/>
    </location>
</feature>
<dbReference type="EMBL" id="VZCW01000394">
    <property type="protein sequence ID" value="MQN14231.1"/>
    <property type="molecule type" value="Genomic_DNA"/>
</dbReference>
<sequence>MDYPYILNYFILLILAYLYWKKPDPKLVKWAFFLEFVFIAFRAPVVGADTWNYVRYLDGERNFYNYDPRPLEAGFVIYRQVLLALHPNRFVVMLVNSFLSCYPLYLIIKRYSNNVPLTLAMLSIFNFYYVYFCGLRQILGFAILLMGLIYVLDEKKKKWLVFVICAALGYSFHTTIVVYAAIFLAAYFLRFKSRTILISSVIISAVFGIVLQSFNIMDAFNFFLSMNVEATERIEGYMQDNSDVDEITSIFISLRPTIIAIFIYALMDKEKLNHWFSVIYALGVIIGNLFISVPMINRLTGCFTIFGVVAFSWILGKDYLASFKKRKVTNLALVFFLLYFSQMLVKSNIDSAIDLTSSARMHPYQFIWEDYSNHPSIKYFK</sequence>
<feature type="transmembrane region" description="Helical" evidence="1">
    <location>
        <begin position="6"/>
        <end position="20"/>
    </location>
</feature>
<dbReference type="RefSeq" id="WP_153129568.1">
    <property type="nucleotide sequence ID" value="NZ_VZCW01000394.1"/>
</dbReference>
<comment type="caution">
    <text evidence="2">The sequence shown here is derived from an EMBL/GenBank/DDBJ whole genome shotgun (WGS) entry which is preliminary data.</text>
</comment>
<feature type="transmembrane region" description="Helical" evidence="1">
    <location>
        <begin position="158"/>
        <end position="189"/>
    </location>
</feature>
<evidence type="ECO:0000256" key="1">
    <source>
        <dbReference type="SAM" id="Phobius"/>
    </source>
</evidence>
<feature type="transmembrane region" description="Helical" evidence="1">
    <location>
        <begin position="328"/>
        <end position="345"/>
    </location>
</feature>
<proteinExistence type="predicted"/>
<keyword evidence="1" id="KW-1133">Transmembrane helix</keyword>
<feature type="transmembrane region" description="Helical" evidence="1">
    <location>
        <begin position="27"/>
        <end position="45"/>
    </location>
</feature>
<feature type="transmembrane region" description="Helical" evidence="1">
    <location>
        <begin position="196"/>
        <end position="217"/>
    </location>
</feature>
<keyword evidence="1" id="KW-0812">Transmembrane</keyword>